<evidence type="ECO:0000313" key="1">
    <source>
        <dbReference type="EMBL" id="MBC9796569.1"/>
    </source>
</evidence>
<name>A0A926Q359_9FLAO</name>
<comment type="caution">
    <text evidence="1">The sequence shown here is derived from an EMBL/GenBank/DDBJ whole genome shotgun (WGS) entry which is preliminary data.</text>
</comment>
<keyword evidence="2" id="KW-1185">Reference proteome</keyword>
<protein>
    <recommendedName>
        <fullName evidence="3">Peptidase S33 tripeptidyl aminopeptidase-like C-terminal domain-containing protein</fullName>
    </recommendedName>
</protein>
<dbReference type="InterPro" id="IPR029058">
    <property type="entry name" value="AB_hydrolase_fold"/>
</dbReference>
<dbReference type="EMBL" id="JACVDC010000030">
    <property type="protein sequence ID" value="MBC9796569.1"/>
    <property type="molecule type" value="Genomic_DNA"/>
</dbReference>
<sequence>MAEFIEAVMLLEKEYGPFKAAIGHSLGGMTLLNAVKKGLDIQKLVTIGSGDMVSDIALDFVRTLGLKDEISHRLKKSFDQQMGFDINTLSASTAARDVYIPVLIIHDTDDLDVPESAARNILKNLSQGELMITSGLGHRKILGDGRVIQKIITFIKN</sequence>
<dbReference type="SUPFAM" id="SSF53474">
    <property type="entry name" value="alpha/beta-Hydrolases"/>
    <property type="match status" value="1"/>
</dbReference>
<accession>A0A926Q359</accession>
<dbReference type="AlphaFoldDB" id="A0A926Q359"/>
<gene>
    <name evidence="1" type="ORF">IBL28_11360</name>
</gene>
<reference evidence="1 2" key="1">
    <citation type="submission" date="2020-09" db="EMBL/GenBank/DDBJ databases">
        <title>Sinomicrobium weinanense sp. nov., a halophilic bacteria isolated from saline-alkali soil.</title>
        <authorList>
            <person name="Wu P."/>
            <person name="Ren H."/>
            <person name="Mei Y."/>
            <person name="Liang Y."/>
            <person name="Chen Z."/>
        </authorList>
    </citation>
    <scope>NUCLEOTIDE SEQUENCE [LARGE SCALE GENOMIC DNA]</scope>
    <source>
        <strain evidence="1 2">FJxs</strain>
    </source>
</reference>
<proteinExistence type="predicted"/>
<evidence type="ECO:0008006" key="3">
    <source>
        <dbReference type="Google" id="ProtNLM"/>
    </source>
</evidence>
<dbReference type="Proteomes" id="UP000653730">
    <property type="component" value="Unassembled WGS sequence"/>
</dbReference>
<dbReference type="Gene3D" id="3.40.50.1820">
    <property type="entry name" value="alpha/beta hydrolase"/>
    <property type="match status" value="1"/>
</dbReference>
<organism evidence="1 2">
    <name type="scientific">Sinomicrobium weinanense</name>
    <dbReference type="NCBI Taxonomy" id="2842200"/>
    <lineage>
        <taxon>Bacteria</taxon>
        <taxon>Pseudomonadati</taxon>
        <taxon>Bacteroidota</taxon>
        <taxon>Flavobacteriia</taxon>
        <taxon>Flavobacteriales</taxon>
        <taxon>Flavobacteriaceae</taxon>
        <taxon>Sinomicrobium</taxon>
    </lineage>
</organism>
<evidence type="ECO:0000313" key="2">
    <source>
        <dbReference type="Proteomes" id="UP000653730"/>
    </source>
</evidence>